<dbReference type="EMBL" id="JAOPHQ010006545">
    <property type="protein sequence ID" value="KAK0131429.1"/>
    <property type="molecule type" value="Genomic_DNA"/>
</dbReference>
<feature type="chain" id="PRO_5041331818" evidence="1">
    <location>
        <begin position="33"/>
        <end position="407"/>
    </location>
</feature>
<feature type="signal peptide" evidence="1">
    <location>
        <begin position="1"/>
        <end position="32"/>
    </location>
</feature>
<dbReference type="AlphaFoldDB" id="A0AA47M0N7"/>
<reference evidence="2" key="1">
    <citation type="journal article" date="2023" name="Front. Mar. Sci.">
        <title>A new Merluccius polli reference genome to investigate the effects of global change in West African waters.</title>
        <authorList>
            <person name="Mateo J.L."/>
            <person name="Blanco-Fernandez C."/>
            <person name="Garcia-Vazquez E."/>
            <person name="Machado-Schiaffino G."/>
        </authorList>
    </citation>
    <scope>NUCLEOTIDE SEQUENCE</scope>
    <source>
        <strain evidence="2">C29</strain>
        <tissue evidence="2">Fin</tissue>
    </source>
</reference>
<evidence type="ECO:0000313" key="2">
    <source>
        <dbReference type="EMBL" id="KAK0131429.1"/>
    </source>
</evidence>
<name>A0AA47M0N7_MERPO</name>
<evidence type="ECO:0000313" key="3">
    <source>
        <dbReference type="Proteomes" id="UP001174136"/>
    </source>
</evidence>
<keyword evidence="3" id="KW-1185">Reference proteome</keyword>
<comment type="caution">
    <text evidence="2">The sequence shown here is derived from an EMBL/GenBank/DDBJ whole genome shotgun (WGS) entry which is preliminary data.</text>
</comment>
<dbReference type="Proteomes" id="UP001174136">
    <property type="component" value="Unassembled WGS sequence"/>
</dbReference>
<accession>A0AA47M0N7</accession>
<organism evidence="2 3">
    <name type="scientific">Merluccius polli</name>
    <name type="common">Benguela hake</name>
    <name type="synonym">Merluccius cadenati</name>
    <dbReference type="NCBI Taxonomy" id="89951"/>
    <lineage>
        <taxon>Eukaryota</taxon>
        <taxon>Metazoa</taxon>
        <taxon>Chordata</taxon>
        <taxon>Craniata</taxon>
        <taxon>Vertebrata</taxon>
        <taxon>Euteleostomi</taxon>
        <taxon>Actinopterygii</taxon>
        <taxon>Neopterygii</taxon>
        <taxon>Teleostei</taxon>
        <taxon>Neoteleostei</taxon>
        <taxon>Acanthomorphata</taxon>
        <taxon>Zeiogadaria</taxon>
        <taxon>Gadariae</taxon>
        <taxon>Gadiformes</taxon>
        <taxon>Gadoidei</taxon>
        <taxon>Merlucciidae</taxon>
        <taxon>Merluccius</taxon>
    </lineage>
</organism>
<keyword evidence="1" id="KW-0732">Signal</keyword>
<evidence type="ECO:0000256" key="1">
    <source>
        <dbReference type="SAM" id="SignalP"/>
    </source>
</evidence>
<protein>
    <submittedName>
        <fullName evidence="2">Uncharacterized protein</fullName>
    </submittedName>
</protein>
<sequence length="407" mass="43299">MVSQGYLCAAGRIPFLLLLLHSFLDKPLPTSSLPLSHYMSGVGVKEDKEWTLKASSCSECMLLRVRRSGSLSSSLVYTAVSLGGWFLAMRLRSARISVSCSASTEFTLVSFSLKSNMEVSSSPAPMARSASTPYFLPPRKVTVHSVAPAEGVVVGALGEAVGVGWALAHGGDVRQSVGAAVPWAGGLGTLRTHAAGGWGRLGSGGQVVLVVLPLRNAGHPVGGDSAVANNAHTHVLAVRGGVGGPAGGEAASLLLVSSWWARVTEPITSSSPLSDAEPEEEVELVSMATTGSGSEPDEQEWACSTWSARGGAVGGERRRDGCCRDGCRHRRSERLVAVDVAISLDIPTIRHFLKRHCWQRLRLLRMMGQPSFFRHFLYWMFCWMLRLKKPCGGGGAGGGGQHYNNYN</sequence>
<gene>
    <name evidence="2" type="ORF">N1851_033881</name>
</gene>
<proteinExistence type="predicted"/>